<evidence type="ECO:0000313" key="6">
    <source>
        <dbReference type="Proteomes" id="UP000551878"/>
    </source>
</evidence>
<feature type="domain" description="PucR C-terminal helix-turn-helix" evidence="3">
    <location>
        <begin position="311"/>
        <end position="368"/>
    </location>
</feature>
<dbReference type="InterPro" id="IPR008599">
    <property type="entry name" value="Diacid_rec"/>
</dbReference>
<reference evidence="5 6" key="1">
    <citation type="submission" date="2020-08" db="EMBL/GenBank/DDBJ databases">
        <title>Genomic Encyclopedia of Type Strains, Phase IV (KMG-IV): sequencing the most valuable type-strain genomes for metagenomic binning, comparative biology and taxonomic classification.</title>
        <authorList>
            <person name="Goeker M."/>
        </authorList>
    </citation>
    <scope>NUCLEOTIDE SEQUENCE [LARGE SCALE GENOMIC DNA]</scope>
    <source>
        <strain evidence="5 6">DSM 24696</strain>
    </source>
</reference>
<comment type="caution">
    <text evidence="5">The sequence shown here is derived from an EMBL/GenBank/DDBJ whole genome shotgun (WGS) entry which is preliminary data.</text>
</comment>
<dbReference type="InterPro" id="IPR025736">
    <property type="entry name" value="PucR_C-HTH_dom"/>
</dbReference>
<evidence type="ECO:0000259" key="4">
    <source>
        <dbReference type="Pfam" id="PF17853"/>
    </source>
</evidence>
<name>A0A840QSX2_9BACI</name>
<accession>A0A840QSX2</accession>
<dbReference type="RefSeq" id="WP_184664830.1">
    <property type="nucleotide sequence ID" value="NZ_JACHHB010000012.1"/>
</dbReference>
<feature type="domain" description="Putative sugar diacid recognition" evidence="2">
    <location>
        <begin position="2"/>
        <end position="135"/>
    </location>
</feature>
<dbReference type="SUPFAM" id="SSF46689">
    <property type="entry name" value="Homeodomain-like"/>
    <property type="match status" value="1"/>
</dbReference>
<sequence>MLTATIAQDIVERTMRILPYNINVMDNRGEIIGSGNTERLHTKHEVSLEVIERKETVEIGEEGERSWRGVRQGINLPIDFQGEVVGVVGITGPLEEVCGYGQLVKMTAEMVLEQTFLQEQLQYDRRIQREFVNQWIEGEELRGRMFKEKARLLDVSLVSSRGVMVLHLVGECITDKRRKIQDIENALAYLLSDQDVMTTTYDGYIVIVKEADSMDQLVNVAKQWVNALPMKGVIVGLGDVSAHVEGVSLSFQQARATLNMVTKLNKQGVVFRYDDFQLESLLSDMWQHIDERERLFPFMNELFRVNGQRDLLDTLEAYIACDGRVQETAERLYIHRNTLHYRLEKIKEVTGKDPRQLTDLFALYFAILVEKLKEK</sequence>
<feature type="domain" description="CdaR GGDEF-like" evidence="4">
    <location>
        <begin position="145"/>
        <end position="260"/>
    </location>
</feature>
<evidence type="ECO:0000259" key="2">
    <source>
        <dbReference type="Pfam" id="PF05651"/>
    </source>
</evidence>
<comment type="similarity">
    <text evidence="1">Belongs to the CdaR family.</text>
</comment>
<dbReference type="AlphaFoldDB" id="A0A840QSX2"/>
<proteinExistence type="inferred from homology"/>
<dbReference type="PANTHER" id="PTHR33744">
    <property type="entry name" value="CARBOHYDRATE DIACID REGULATOR"/>
    <property type="match status" value="1"/>
</dbReference>
<dbReference type="InterPro" id="IPR051448">
    <property type="entry name" value="CdaR-like_regulators"/>
</dbReference>
<dbReference type="PANTHER" id="PTHR33744:SF15">
    <property type="entry name" value="CARBOHYDRATE DIACID REGULATOR"/>
    <property type="match status" value="1"/>
</dbReference>
<evidence type="ECO:0000256" key="1">
    <source>
        <dbReference type="ARBA" id="ARBA00006754"/>
    </source>
</evidence>
<evidence type="ECO:0000259" key="3">
    <source>
        <dbReference type="Pfam" id="PF13556"/>
    </source>
</evidence>
<dbReference type="InterPro" id="IPR042070">
    <property type="entry name" value="PucR_C-HTH_sf"/>
</dbReference>
<dbReference type="Pfam" id="PF05651">
    <property type="entry name" value="Diacid_rec"/>
    <property type="match status" value="1"/>
</dbReference>
<evidence type="ECO:0000313" key="5">
    <source>
        <dbReference type="EMBL" id="MBB5174408.1"/>
    </source>
</evidence>
<dbReference type="InterPro" id="IPR041522">
    <property type="entry name" value="CdaR_GGDEF"/>
</dbReference>
<dbReference type="Pfam" id="PF13556">
    <property type="entry name" value="HTH_30"/>
    <property type="match status" value="1"/>
</dbReference>
<keyword evidence="6" id="KW-1185">Reference proteome</keyword>
<protein>
    <submittedName>
        <fullName evidence="5">Carbohydrate diacid regulator</fullName>
    </submittedName>
</protein>
<dbReference type="Proteomes" id="UP000551878">
    <property type="component" value="Unassembled WGS sequence"/>
</dbReference>
<dbReference type="Gene3D" id="1.10.10.2840">
    <property type="entry name" value="PucR C-terminal helix-turn-helix domain"/>
    <property type="match status" value="1"/>
</dbReference>
<organism evidence="5 6">
    <name type="scientific">Texcoconibacillus texcoconensis</name>
    <dbReference type="NCBI Taxonomy" id="1095777"/>
    <lineage>
        <taxon>Bacteria</taxon>
        <taxon>Bacillati</taxon>
        <taxon>Bacillota</taxon>
        <taxon>Bacilli</taxon>
        <taxon>Bacillales</taxon>
        <taxon>Bacillaceae</taxon>
        <taxon>Texcoconibacillus</taxon>
    </lineage>
</organism>
<dbReference type="InterPro" id="IPR009057">
    <property type="entry name" value="Homeodomain-like_sf"/>
</dbReference>
<dbReference type="EMBL" id="JACHHB010000012">
    <property type="protein sequence ID" value="MBB5174408.1"/>
    <property type="molecule type" value="Genomic_DNA"/>
</dbReference>
<dbReference type="Pfam" id="PF17853">
    <property type="entry name" value="GGDEF_2"/>
    <property type="match status" value="1"/>
</dbReference>
<gene>
    <name evidence="5" type="ORF">HNQ41_002623</name>
</gene>